<dbReference type="Gramene" id="ESW18625">
    <property type="protein sequence ID" value="ESW18625"/>
    <property type="gene ID" value="PHAVU_006G056500g"/>
</dbReference>
<dbReference type="SUPFAM" id="SSF52058">
    <property type="entry name" value="L domain-like"/>
    <property type="match status" value="1"/>
</dbReference>
<protein>
    <submittedName>
        <fullName evidence="6">Uncharacterized protein</fullName>
    </submittedName>
</protein>
<evidence type="ECO:0000259" key="4">
    <source>
        <dbReference type="Pfam" id="PF23559"/>
    </source>
</evidence>
<dbReference type="PANTHER" id="PTHR23155:SF1052">
    <property type="entry name" value="DISEASE RESISTANCE PROTEIN RPM1"/>
    <property type="match status" value="1"/>
</dbReference>
<evidence type="ECO:0000259" key="3">
    <source>
        <dbReference type="Pfam" id="PF00931"/>
    </source>
</evidence>
<dbReference type="Gene3D" id="1.10.10.10">
    <property type="entry name" value="Winged helix-like DNA-binding domain superfamily/Winged helix DNA-binding domain"/>
    <property type="match status" value="1"/>
</dbReference>
<reference evidence="7" key="1">
    <citation type="journal article" date="2014" name="Nat. Genet.">
        <title>A reference genome for common bean and genome-wide analysis of dual domestications.</title>
        <authorList>
            <person name="Schmutz J."/>
            <person name="McClean P.E."/>
            <person name="Mamidi S."/>
            <person name="Wu G.A."/>
            <person name="Cannon S.B."/>
            <person name="Grimwood J."/>
            <person name="Jenkins J."/>
            <person name="Shu S."/>
            <person name="Song Q."/>
            <person name="Chavarro C."/>
            <person name="Torres-Torres M."/>
            <person name="Geffroy V."/>
            <person name="Moghaddam S.M."/>
            <person name="Gao D."/>
            <person name="Abernathy B."/>
            <person name="Barry K."/>
            <person name="Blair M."/>
            <person name="Brick M.A."/>
            <person name="Chovatia M."/>
            <person name="Gepts P."/>
            <person name="Goodstein D.M."/>
            <person name="Gonzales M."/>
            <person name="Hellsten U."/>
            <person name="Hyten D.L."/>
            <person name="Jia G."/>
            <person name="Kelly J.D."/>
            <person name="Kudrna D."/>
            <person name="Lee R."/>
            <person name="Richard M.M."/>
            <person name="Miklas P.N."/>
            <person name="Osorno J.M."/>
            <person name="Rodrigues J."/>
            <person name="Thareau V."/>
            <person name="Urrea C.A."/>
            <person name="Wang M."/>
            <person name="Yu Y."/>
            <person name="Zhang M."/>
            <person name="Wing R.A."/>
            <person name="Cregan P.B."/>
            <person name="Rokhsar D.S."/>
            <person name="Jackson S.A."/>
        </authorList>
    </citation>
    <scope>NUCLEOTIDE SEQUENCE [LARGE SCALE GENOMIC DNA]</scope>
    <source>
        <strain evidence="7">cv. G19833</strain>
    </source>
</reference>
<dbReference type="InterPro" id="IPR002182">
    <property type="entry name" value="NB-ARC"/>
</dbReference>
<organism evidence="6 7">
    <name type="scientific">Phaseolus vulgaris</name>
    <name type="common">Kidney bean</name>
    <name type="synonym">French bean</name>
    <dbReference type="NCBI Taxonomy" id="3885"/>
    <lineage>
        <taxon>Eukaryota</taxon>
        <taxon>Viridiplantae</taxon>
        <taxon>Streptophyta</taxon>
        <taxon>Embryophyta</taxon>
        <taxon>Tracheophyta</taxon>
        <taxon>Spermatophyta</taxon>
        <taxon>Magnoliopsida</taxon>
        <taxon>eudicotyledons</taxon>
        <taxon>Gunneridae</taxon>
        <taxon>Pentapetalae</taxon>
        <taxon>rosids</taxon>
        <taxon>fabids</taxon>
        <taxon>Fabales</taxon>
        <taxon>Fabaceae</taxon>
        <taxon>Papilionoideae</taxon>
        <taxon>50 kb inversion clade</taxon>
        <taxon>NPAAA clade</taxon>
        <taxon>indigoferoid/millettioid clade</taxon>
        <taxon>Phaseoleae</taxon>
        <taxon>Phaseolus</taxon>
    </lineage>
</organism>
<dbReference type="PANTHER" id="PTHR23155">
    <property type="entry name" value="DISEASE RESISTANCE PROTEIN RP"/>
    <property type="match status" value="1"/>
</dbReference>
<dbReference type="STRING" id="3885.V7BNJ6"/>
<dbReference type="OMA" id="YSISCMR"/>
<dbReference type="InterPro" id="IPR058922">
    <property type="entry name" value="WHD_DRP"/>
</dbReference>
<dbReference type="InterPro" id="IPR042197">
    <property type="entry name" value="Apaf_helical"/>
</dbReference>
<dbReference type="Pfam" id="PF00931">
    <property type="entry name" value="NB-ARC"/>
    <property type="match status" value="1"/>
</dbReference>
<dbReference type="InterPro" id="IPR036388">
    <property type="entry name" value="WH-like_DNA-bd_sf"/>
</dbReference>
<dbReference type="GO" id="GO:0098542">
    <property type="term" value="P:defense response to other organism"/>
    <property type="evidence" value="ECO:0007669"/>
    <property type="project" value="TreeGrafter"/>
</dbReference>
<keyword evidence="7" id="KW-1185">Reference proteome</keyword>
<keyword evidence="2" id="KW-0611">Plant defense</keyword>
<evidence type="ECO:0000313" key="6">
    <source>
        <dbReference type="EMBL" id="ESW18625.1"/>
    </source>
</evidence>
<evidence type="ECO:0000313" key="7">
    <source>
        <dbReference type="Proteomes" id="UP000000226"/>
    </source>
</evidence>
<proteinExistence type="predicted"/>
<dbReference type="Pfam" id="PF23559">
    <property type="entry name" value="WHD_DRP"/>
    <property type="match status" value="1"/>
</dbReference>
<dbReference type="eggNOG" id="KOG4658">
    <property type="taxonomic scope" value="Eukaryota"/>
</dbReference>
<dbReference type="OrthoDB" id="1428495at2759"/>
<dbReference type="SUPFAM" id="SSF52540">
    <property type="entry name" value="P-loop containing nucleoside triphosphate hydrolases"/>
    <property type="match status" value="1"/>
</dbReference>
<dbReference type="Gene3D" id="1.10.8.430">
    <property type="entry name" value="Helical domain of apoptotic protease-activating factors"/>
    <property type="match status" value="1"/>
</dbReference>
<dbReference type="EMBL" id="CM002293">
    <property type="protein sequence ID" value="ESW18625.1"/>
    <property type="molecule type" value="Genomic_DNA"/>
</dbReference>
<evidence type="ECO:0000259" key="5">
    <source>
        <dbReference type="Pfam" id="PF23598"/>
    </source>
</evidence>
<sequence>MKDFDFCVWITMPHSQPDDFNLIKQIKDKVVMTDPRASPSLRSETVEDLAEKLRGYLREKRCLIVFDDVRELKFWKTIQYAIPLHRVIITTQNANFPNHIGSDTSVEVHKLEPLSLQDALKLFHQKVKQLQFPELSHLSKEFMEKCNGVPLAIVALSSLLSTKKSAIEWKRVLHNLGSLLQSNTDLELVQQVMLLSYRDLPSHLKQCFLYFGLFPEGYSISCMRLIRLWVAEGFLKADTGDKSMEEFGDEYLDELICRGLVHISRVDFDGRPKSCHVYNFMHMIIARICEEQVFCHVMDDIRTPPNSNMDFIRRRLSIIKKKNYANMERAENWEKVRSCFVFDDAKKWQVNNHFFSSFEFLIRLDLSDASLCIDVLPQQVGNLLNMKYLSLRNTNIKSLPKSIGNLVNLQTLDLKQTKVHEVEIKKLVKLRHLLAYYVNNQNSDLDRLEGLRLSKGIQNLESLQKLSFLEATDSIINGLEKLTKLRKLGIIKLEEQHGETLCKAIEGMINLCSLSIGALGKQGMLKLQSLRNPPLSLKRLYLNGRLGTLPQDPLPYLKDLPELLYLELYDTYKGVELHFNNGWLKLKVLCLGLLPNLKTIKIDKGQVPCLEVLKIGRCHGMITVPRDIQNLKHLQKLYLYDMHEIFIGSLTDKQNGDYMIISKIPLVEYSKIDHFATFHDTDS</sequence>
<dbReference type="Gene3D" id="3.40.50.300">
    <property type="entry name" value="P-loop containing nucleotide triphosphate hydrolases"/>
    <property type="match status" value="1"/>
</dbReference>
<dbReference type="Gene3D" id="3.80.10.10">
    <property type="entry name" value="Ribonuclease Inhibitor"/>
    <property type="match status" value="2"/>
</dbReference>
<dbReference type="InterPro" id="IPR055414">
    <property type="entry name" value="LRR_R13L4/SHOC2-like"/>
</dbReference>
<dbReference type="InterPro" id="IPR032675">
    <property type="entry name" value="LRR_dom_sf"/>
</dbReference>
<feature type="domain" description="Disease resistance protein winged helix" evidence="4">
    <location>
        <begin position="213"/>
        <end position="283"/>
    </location>
</feature>
<evidence type="ECO:0000256" key="2">
    <source>
        <dbReference type="ARBA" id="ARBA00022821"/>
    </source>
</evidence>
<dbReference type="SMR" id="V7BNJ6"/>
<dbReference type="AlphaFoldDB" id="V7BNJ6"/>
<dbReference type="GO" id="GO:0043531">
    <property type="term" value="F:ADP binding"/>
    <property type="evidence" value="ECO:0007669"/>
    <property type="project" value="InterPro"/>
</dbReference>
<dbReference type="FunFam" id="1.10.10.10:FF:000322">
    <property type="entry name" value="Probable disease resistance protein At1g63360"/>
    <property type="match status" value="1"/>
</dbReference>
<feature type="domain" description="Disease resistance R13L4/SHOC-2-like LRR" evidence="5">
    <location>
        <begin position="335"/>
        <end position="550"/>
    </location>
</feature>
<dbReference type="InterPro" id="IPR044974">
    <property type="entry name" value="Disease_R_plants"/>
</dbReference>
<dbReference type="Pfam" id="PF23598">
    <property type="entry name" value="LRR_14"/>
    <property type="match status" value="1"/>
</dbReference>
<accession>V7BNJ6</accession>
<dbReference type="PRINTS" id="PR00364">
    <property type="entry name" value="DISEASERSIST"/>
</dbReference>
<keyword evidence="1" id="KW-0677">Repeat</keyword>
<gene>
    <name evidence="6" type="ORF">PHAVU_006G056500g</name>
</gene>
<evidence type="ECO:0000256" key="1">
    <source>
        <dbReference type="ARBA" id="ARBA00022737"/>
    </source>
</evidence>
<dbReference type="InterPro" id="IPR027417">
    <property type="entry name" value="P-loop_NTPase"/>
</dbReference>
<name>V7BNJ6_PHAVU</name>
<dbReference type="Proteomes" id="UP000000226">
    <property type="component" value="Chromosome 6"/>
</dbReference>
<feature type="domain" description="NB-ARC" evidence="3">
    <location>
        <begin position="3"/>
        <end position="129"/>
    </location>
</feature>